<keyword evidence="1" id="KW-1133">Transmembrane helix</keyword>
<evidence type="ECO:0000313" key="3">
    <source>
        <dbReference type="Proteomes" id="UP000034846"/>
    </source>
</evidence>
<organism evidence="2 3">
    <name type="scientific">Candidatus Uhrbacteria bacterium GW2011_GWD2_52_7</name>
    <dbReference type="NCBI Taxonomy" id="1618989"/>
    <lineage>
        <taxon>Bacteria</taxon>
        <taxon>Candidatus Uhriibacteriota</taxon>
    </lineage>
</organism>
<dbReference type="Proteomes" id="UP000034846">
    <property type="component" value="Unassembled WGS sequence"/>
</dbReference>
<reference evidence="2 3" key="1">
    <citation type="journal article" date="2015" name="Nature">
        <title>rRNA introns, odd ribosomes, and small enigmatic genomes across a large radiation of phyla.</title>
        <authorList>
            <person name="Brown C.T."/>
            <person name="Hug L.A."/>
            <person name="Thomas B.C."/>
            <person name="Sharon I."/>
            <person name="Castelle C.J."/>
            <person name="Singh A."/>
            <person name="Wilkins M.J."/>
            <person name="Williams K.H."/>
            <person name="Banfield J.F."/>
        </authorList>
    </citation>
    <scope>NUCLEOTIDE SEQUENCE [LARGE SCALE GENOMIC DNA]</scope>
</reference>
<dbReference type="EMBL" id="LCRD01000033">
    <property type="protein sequence ID" value="KKW29799.1"/>
    <property type="molecule type" value="Genomic_DNA"/>
</dbReference>
<name>A0A0G2ABM6_9BACT</name>
<keyword evidence="1" id="KW-0812">Transmembrane</keyword>
<evidence type="ECO:0000256" key="1">
    <source>
        <dbReference type="SAM" id="Phobius"/>
    </source>
</evidence>
<sequence length="52" mass="6145">MWKRFVRLFSGSDRRVRIEPVNDAGRKVDEQISRPLILLLPVIFIIANLLWP</sequence>
<dbReference type="AlphaFoldDB" id="A0A0G2ABM6"/>
<comment type="caution">
    <text evidence="2">The sequence shown here is derived from an EMBL/GenBank/DDBJ whole genome shotgun (WGS) entry which is preliminary data.</text>
</comment>
<feature type="transmembrane region" description="Helical" evidence="1">
    <location>
        <begin position="35"/>
        <end position="51"/>
    </location>
</feature>
<keyword evidence="1" id="KW-0472">Membrane</keyword>
<evidence type="ECO:0000313" key="2">
    <source>
        <dbReference type="EMBL" id="KKW29799.1"/>
    </source>
</evidence>
<accession>A0A0G2ABM6</accession>
<proteinExistence type="predicted"/>
<protein>
    <submittedName>
        <fullName evidence="2">Uncharacterized protein</fullName>
    </submittedName>
</protein>
<gene>
    <name evidence="2" type="ORF">UY72_C0033G0003</name>
</gene>